<keyword evidence="3 6" id="KW-0238">DNA-binding</keyword>
<dbReference type="Gene3D" id="2.40.50.140">
    <property type="entry name" value="Nucleic acid-binding proteins"/>
    <property type="match status" value="1"/>
</dbReference>
<dbReference type="SUPFAM" id="SSF47781">
    <property type="entry name" value="RuvA domain 2-like"/>
    <property type="match status" value="1"/>
</dbReference>
<evidence type="ECO:0000256" key="1">
    <source>
        <dbReference type="ARBA" id="ARBA00022490"/>
    </source>
</evidence>
<evidence type="ECO:0000256" key="4">
    <source>
        <dbReference type="ARBA" id="ARBA00023172"/>
    </source>
</evidence>
<keyword evidence="5 6" id="KW-0234">DNA repair</keyword>
<accession>R4UIK7</accession>
<dbReference type="InterPro" id="IPR010994">
    <property type="entry name" value="RuvA_2-like"/>
</dbReference>
<evidence type="ECO:0000256" key="6">
    <source>
        <dbReference type="HAMAP-Rule" id="MF_00031"/>
    </source>
</evidence>
<dbReference type="Pfam" id="PF01330">
    <property type="entry name" value="RuvA_N"/>
    <property type="match status" value="1"/>
</dbReference>
<dbReference type="GO" id="GO:0006281">
    <property type="term" value="P:DNA repair"/>
    <property type="evidence" value="ECO:0007669"/>
    <property type="project" value="UniProtKB-UniRule"/>
</dbReference>
<dbReference type="eggNOG" id="COG0632">
    <property type="taxonomic scope" value="Bacteria"/>
</dbReference>
<gene>
    <name evidence="6 8" type="primary">ruvA</name>
    <name evidence="8" type="ORF">SCHRY_v1c05480</name>
</gene>
<comment type="function">
    <text evidence="6">The RuvA-RuvB-RuvC complex processes Holliday junction (HJ) DNA during genetic recombination and DNA repair, while the RuvA-RuvB complex plays an important role in the rescue of blocked DNA replication forks via replication fork reversal (RFR). RuvA specifically binds to HJ cruciform DNA, conferring on it an open structure. The RuvB hexamer acts as an ATP-dependent pump, pulling dsDNA into and through the RuvAB complex. HJ branch migration allows RuvC to scan DNA until it finds its consensus sequence, where it cleaves and resolves the cruciform DNA.</text>
</comment>
<evidence type="ECO:0000313" key="8">
    <source>
        <dbReference type="EMBL" id="AGM25126.1"/>
    </source>
</evidence>
<organism evidence="8 9">
    <name type="scientific">Spiroplasma chrysopicola DF-1</name>
    <dbReference type="NCBI Taxonomy" id="1276227"/>
    <lineage>
        <taxon>Bacteria</taxon>
        <taxon>Bacillati</taxon>
        <taxon>Mycoplasmatota</taxon>
        <taxon>Mollicutes</taxon>
        <taxon>Entomoplasmatales</taxon>
        <taxon>Spiroplasmataceae</taxon>
        <taxon>Spiroplasma</taxon>
    </lineage>
</organism>
<dbReference type="SUPFAM" id="SSF50249">
    <property type="entry name" value="Nucleic acid-binding proteins"/>
    <property type="match status" value="1"/>
</dbReference>
<keyword evidence="8" id="KW-0547">Nucleotide-binding</keyword>
<dbReference type="PATRIC" id="fig|1276227.3.peg.550"/>
<dbReference type="InterPro" id="IPR012340">
    <property type="entry name" value="NA-bd_OB-fold"/>
</dbReference>
<dbReference type="AlphaFoldDB" id="R4UIK7"/>
<dbReference type="EMBL" id="CP005077">
    <property type="protein sequence ID" value="AGM25126.1"/>
    <property type="molecule type" value="Genomic_DNA"/>
</dbReference>
<evidence type="ECO:0000256" key="3">
    <source>
        <dbReference type="ARBA" id="ARBA00023125"/>
    </source>
</evidence>
<evidence type="ECO:0000256" key="5">
    <source>
        <dbReference type="ARBA" id="ARBA00023204"/>
    </source>
</evidence>
<keyword evidence="8" id="KW-0067">ATP-binding</keyword>
<dbReference type="RefSeq" id="WP_016338951.1">
    <property type="nucleotide sequence ID" value="NC_021280.1"/>
</dbReference>
<dbReference type="Proteomes" id="UP000013964">
    <property type="component" value="Chromosome"/>
</dbReference>
<evidence type="ECO:0000259" key="7">
    <source>
        <dbReference type="Pfam" id="PF01330"/>
    </source>
</evidence>
<dbReference type="GO" id="GO:0005524">
    <property type="term" value="F:ATP binding"/>
    <property type="evidence" value="ECO:0007669"/>
    <property type="project" value="InterPro"/>
</dbReference>
<dbReference type="GO" id="GO:0048476">
    <property type="term" value="C:Holliday junction resolvase complex"/>
    <property type="evidence" value="ECO:0007669"/>
    <property type="project" value="UniProtKB-UniRule"/>
</dbReference>
<dbReference type="STRING" id="1276227.SCHRY_v1c05480"/>
<keyword evidence="8" id="KW-0347">Helicase</keyword>
<comment type="similarity">
    <text evidence="6">Belongs to the RuvA family.</text>
</comment>
<feature type="region of interest" description="Domain III" evidence="6">
    <location>
        <begin position="143"/>
        <end position="189"/>
    </location>
</feature>
<keyword evidence="8" id="KW-0378">Hydrolase</keyword>
<dbReference type="KEGG" id="scr:SCHRY_v1c05480"/>
<name>R4UIK7_9MOLU</name>
<dbReference type="NCBIfam" id="TIGR00084">
    <property type="entry name" value="ruvA"/>
    <property type="match status" value="1"/>
</dbReference>
<dbReference type="GO" id="GO:0000400">
    <property type="term" value="F:four-way junction DNA binding"/>
    <property type="evidence" value="ECO:0007669"/>
    <property type="project" value="UniProtKB-UniRule"/>
</dbReference>
<evidence type="ECO:0000313" key="9">
    <source>
        <dbReference type="Proteomes" id="UP000013964"/>
    </source>
</evidence>
<dbReference type="InterPro" id="IPR013849">
    <property type="entry name" value="DNA_helicase_Holl-junc_RuvA_I"/>
</dbReference>
<comment type="subcellular location">
    <subcellularLocation>
        <location evidence="6">Cytoplasm</location>
    </subcellularLocation>
</comment>
<dbReference type="Gene3D" id="1.10.150.20">
    <property type="entry name" value="5' to 3' exonuclease, C-terminal subdomain"/>
    <property type="match status" value="1"/>
</dbReference>
<protein>
    <recommendedName>
        <fullName evidence="6">Holliday junction branch migration complex subunit RuvA</fullName>
    </recommendedName>
</protein>
<sequence>MFNYLTGIVQNVSNQKVWLDVNNQGYEIMIITYKPLKIAKDKSYQFYTTLVNNDYVNYQWYGFLTLETRKLFLDLLMIPSIGVKTACLVLQQLSVEQLLGIIKKGTIEELCQLKGLKNHSARLIMTTLQKIYFRKNYNNLQNSIIDCLKKLGYSLPAIYRALNLVPEQNNLEQYLAAVLKQISVNNGQS</sequence>
<dbReference type="GO" id="GO:0005737">
    <property type="term" value="C:cytoplasm"/>
    <property type="evidence" value="ECO:0007669"/>
    <property type="project" value="UniProtKB-SubCell"/>
</dbReference>
<dbReference type="HAMAP" id="MF_00031">
    <property type="entry name" value="DNA_HJ_migration_RuvA"/>
    <property type="match status" value="1"/>
</dbReference>
<dbReference type="GO" id="GO:0009378">
    <property type="term" value="F:four-way junction helicase activity"/>
    <property type="evidence" value="ECO:0007669"/>
    <property type="project" value="InterPro"/>
</dbReference>
<keyword evidence="1 6" id="KW-0963">Cytoplasm</keyword>
<comment type="domain">
    <text evidence="6">Has three domains with a flexible linker between the domains II and III and assumes an 'L' shape. Domain III is highly mobile and contacts RuvB.</text>
</comment>
<dbReference type="HOGENOM" id="CLU_123352_0_0_14"/>
<keyword evidence="9" id="KW-1185">Reference proteome</keyword>
<dbReference type="InterPro" id="IPR000085">
    <property type="entry name" value="RuvA"/>
</dbReference>
<keyword evidence="2 6" id="KW-0227">DNA damage</keyword>
<reference evidence="8 9" key="1">
    <citation type="journal article" date="2013" name="Genome Biol. Evol.">
        <title>Complete genomes of two dipteran-associated spiroplasmas provided insights into the origin, dynamics, and impacts of viral invasion in spiroplasma.</title>
        <authorList>
            <person name="Ku C."/>
            <person name="Lo W.S."/>
            <person name="Chen L.L."/>
            <person name="Kuo C.H."/>
        </authorList>
    </citation>
    <scope>NUCLEOTIDE SEQUENCE [LARGE SCALE GENOMIC DNA]</scope>
    <source>
        <strain evidence="8 9">DF-1</strain>
    </source>
</reference>
<keyword evidence="4 6" id="KW-0233">DNA recombination</keyword>
<dbReference type="GO" id="GO:0006310">
    <property type="term" value="P:DNA recombination"/>
    <property type="evidence" value="ECO:0007669"/>
    <property type="project" value="UniProtKB-UniRule"/>
</dbReference>
<feature type="domain" description="DNA helicase Holliday junction RuvA type" evidence="7">
    <location>
        <begin position="1"/>
        <end position="53"/>
    </location>
</feature>
<comment type="caution">
    <text evidence="6">Lacks conserved residue(s) required for the propagation of feature annotation.</text>
</comment>
<evidence type="ECO:0000256" key="2">
    <source>
        <dbReference type="ARBA" id="ARBA00022763"/>
    </source>
</evidence>
<feature type="region of interest" description="Domain I" evidence="6">
    <location>
        <begin position="1"/>
        <end position="64"/>
    </location>
</feature>
<proteinExistence type="inferred from homology"/>
<dbReference type="OrthoDB" id="5293449at2"/>
<comment type="subunit">
    <text evidence="6">Homotetramer. Forms an RuvA(8)-RuvB(12)-Holliday junction (HJ) complex. HJ DNA is sandwiched between 2 RuvA tetramers; dsDNA enters through RuvA and exits via RuvB. An RuvB hexamer assembles on each DNA strand where it exits the tetramer. Each RuvB hexamer is contacted by two RuvA subunits (via domain III) on 2 adjacent RuvB subunits; this complex drives branch migration. In the full resolvosome a probable DNA-RuvA(4)-RuvB(12)-RuvC(2) complex forms which resolves the HJ.</text>
</comment>